<feature type="domain" description="F-box" evidence="1">
    <location>
        <begin position="2"/>
        <end position="56"/>
    </location>
</feature>
<evidence type="ECO:0000313" key="2">
    <source>
        <dbReference type="EMBL" id="CAF3386666.1"/>
    </source>
</evidence>
<organism evidence="2 3">
    <name type="scientific">Rotaria socialis</name>
    <dbReference type="NCBI Taxonomy" id="392032"/>
    <lineage>
        <taxon>Eukaryota</taxon>
        <taxon>Metazoa</taxon>
        <taxon>Spiralia</taxon>
        <taxon>Gnathifera</taxon>
        <taxon>Rotifera</taxon>
        <taxon>Eurotatoria</taxon>
        <taxon>Bdelloidea</taxon>
        <taxon>Philodinida</taxon>
        <taxon>Philodinidae</taxon>
        <taxon>Rotaria</taxon>
    </lineage>
</organism>
<dbReference type="EMBL" id="CAJNYT010000973">
    <property type="protein sequence ID" value="CAF3386666.1"/>
    <property type="molecule type" value="Genomic_DNA"/>
</dbReference>
<dbReference type="AlphaFoldDB" id="A0A817Z3Q3"/>
<accession>A0A817Z3Q3</accession>
<evidence type="ECO:0000259" key="1">
    <source>
        <dbReference type="PROSITE" id="PS50181"/>
    </source>
</evidence>
<reference evidence="2" key="1">
    <citation type="submission" date="2021-02" db="EMBL/GenBank/DDBJ databases">
        <authorList>
            <person name="Nowell W R."/>
        </authorList>
    </citation>
    <scope>NUCLEOTIDE SEQUENCE</scope>
</reference>
<gene>
    <name evidence="2" type="ORF">GRG538_LOCUS8710</name>
</gene>
<protein>
    <recommendedName>
        <fullName evidence="1">F-box domain-containing protein</fullName>
    </recommendedName>
</protein>
<dbReference type="Proteomes" id="UP000663872">
    <property type="component" value="Unassembled WGS sequence"/>
</dbReference>
<comment type="caution">
    <text evidence="2">The sequence shown here is derived from an EMBL/GenBank/DDBJ whole genome shotgun (WGS) entry which is preliminary data.</text>
</comment>
<dbReference type="InterPro" id="IPR001810">
    <property type="entry name" value="F-box_dom"/>
</dbReference>
<evidence type="ECO:0000313" key="3">
    <source>
        <dbReference type="Proteomes" id="UP000663872"/>
    </source>
</evidence>
<sequence length="717" mass="84314">MISKFETLPNEILYDIFGYLSWDKILTLFWLLNKRINVLIYAIFSMDKYEISFSQLDLSYRKISSILLPLICNSLSLSSLIKNIHFDGRNSNCYSVIHEFLFYNSVKQSLRYPNLEALNITRCSLSQSLLQILSVLVQKQLNRLTLTFDEEIFESIRKPEEPGRIVSLERKSIMMLKQLIRQFFSNKCQLTSLRLDIADDNSPVNIHQCLVLSSHPVSNSILSRMQRCCLTLRHLYVCLKYTCFLEHLIEHIPNIERLSVTFKPRIDFGSRSKSSIEKLIKSHGNWFEKVPKLNYFTLKTFAKKDLEFAYLKWMLNNLNHIKKFNLHLQIYRMYSSSDILIREHVVDANFIRQYCLPDIIINLADFQFYIVSECQLLSSNIEQIKNSFQVHQFFNDHQWTNVTCFYDSLMSYQHLSSSNVKTLQFMNGLHFHASIFSWPHLQDISIDLHPSLYLLLEKFDEMYPNVSHIKVYTECYRDMDQSDLAVSLRVPFEIGQRKVTDIQLRNVTRLDLGFCQSPMIKSRNTPLDINKARAKIFAQLISMPIQLKYLLVEKIEWLYHIIHYASDELKQNALRSVRCADFGIPSCHYGCNESIHTGKNLMPFLTTHMPHLQTLHLWRPDDFPWTSIRPGIKPACFKYVNVSRWIESLQTSESIAEHTNVFEQDLSQLIERLKEFVFLDIHGKIDPGKLEAYRTMAATCFPQSRIEIGLTRFRLWM</sequence>
<proteinExistence type="predicted"/>
<name>A0A817Z3Q3_9BILA</name>
<dbReference type="PROSITE" id="PS50181">
    <property type="entry name" value="FBOX"/>
    <property type="match status" value="1"/>
</dbReference>